<proteinExistence type="predicted"/>
<dbReference type="RefSeq" id="XP_043042258.1">
    <property type="nucleotide sequence ID" value="XM_043179002.1"/>
</dbReference>
<comment type="caution">
    <text evidence="1">The sequence shown here is derived from an EMBL/GenBank/DDBJ whole genome shotgun (WGS) entry which is preliminary data.</text>
</comment>
<dbReference type="EMBL" id="MU250529">
    <property type="protein sequence ID" value="KAG7448758.1"/>
    <property type="molecule type" value="Genomic_DNA"/>
</dbReference>
<name>A0A9P8AUS0_9AGAR</name>
<keyword evidence="2" id="KW-1185">Reference proteome</keyword>
<evidence type="ECO:0000313" key="1">
    <source>
        <dbReference type="EMBL" id="KAG7448758.1"/>
    </source>
</evidence>
<dbReference type="GeneID" id="66101296"/>
<sequence>MDVLSRCNRSPTLALLSDQQFCFRACNPARRQAPTWCQHMRSTAHRTCPPTTTLESSTHSGPT</sequence>
<gene>
    <name evidence="1" type="ORF">BT62DRAFT_1074297</name>
</gene>
<evidence type="ECO:0000313" key="2">
    <source>
        <dbReference type="Proteomes" id="UP000812287"/>
    </source>
</evidence>
<reference evidence="1" key="1">
    <citation type="submission" date="2020-11" db="EMBL/GenBank/DDBJ databases">
        <title>Adaptations for nitrogen fixation in a non-lichenized fungal sporocarp promotes dispersal by wood-feeding termites.</title>
        <authorList>
            <consortium name="DOE Joint Genome Institute"/>
            <person name="Koch R.A."/>
            <person name="Yoon G."/>
            <person name="Arayal U."/>
            <person name="Lail K."/>
            <person name="Amirebrahimi M."/>
            <person name="Labutti K."/>
            <person name="Lipzen A."/>
            <person name="Riley R."/>
            <person name="Barry K."/>
            <person name="Henrissat B."/>
            <person name="Grigoriev I.V."/>
            <person name="Herr J.R."/>
            <person name="Aime M.C."/>
        </authorList>
    </citation>
    <scope>NUCLEOTIDE SEQUENCE</scope>
    <source>
        <strain evidence="1">MCA 3950</strain>
    </source>
</reference>
<protein>
    <submittedName>
        <fullName evidence="1">Uncharacterized protein</fullName>
    </submittedName>
</protein>
<organism evidence="1 2">
    <name type="scientific">Guyanagaster necrorhizus</name>
    <dbReference type="NCBI Taxonomy" id="856835"/>
    <lineage>
        <taxon>Eukaryota</taxon>
        <taxon>Fungi</taxon>
        <taxon>Dikarya</taxon>
        <taxon>Basidiomycota</taxon>
        <taxon>Agaricomycotina</taxon>
        <taxon>Agaricomycetes</taxon>
        <taxon>Agaricomycetidae</taxon>
        <taxon>Agaricales</taxon>
        <taxon>Marasmiineae</taxon>
        <taxon>Physalacriaceae</taxon>
        <taxon>Guyanagaster</taxon>
    </lineage>
</organism>
<dbReference type="AlphaFoldDB" id="A0A9P8AUS0"/>
<accession>A0A9P8AUS0</accession>
<dbReference type="Proteomes" id="UP000812287">
    <property type="component" value="Unassembled WGS sequence"/>
</dbReference>